<feature type="non-terminal residue" evidence="1">
    <location>
        <position position="1"/>
    </location>
</feature>
<dbReference type="AlphaFoldDB" id="A0AAD5C6K7"/>
<organism evidence="1 2">
    <name type="scientific">Ambrosia artemisiifolia</name>
    <name type="common">Common ragweed</name>
    <dbReference type="NCBI Taxonomy" id="4212"/>
    <lineage>
        <taxon>Eukaryota</taxon>
        <taxon>Viridiplantae</taxon>
        <taxon>Streptophyta</taxon>
        <taxon>Embryophyta</taxon>
        <taxon>Tracheophyta</taxon>
        <taxon>Spermatophyta</taxon>
        <taxon>Magnoliopsida</taxon>
        <taxon>eudicotyledons</taxon>
        <taxon>Gunneridae</taxon>
        <taxon>Pentapetalae</taxon>
        <taxon>asterids</taxon>
        <taxon>campanulids</taxon>
        <taxon>Asterales</taxon>
        <taxon>Asteraceae</taxon>
        <taxon>Asteroideae</taxon>
        <taxon>Heliantheae alliance</taxon>
        <taxon>Heliantheae</taxon>
        <taxon>Ambrosia</taxon>
    </lineage>
</organism>
<accession>A0AAD5C6K7</accession>
<sequence>VTDARSRFKRQSSDRPVTVVFSRFDGAVDSGGIGLLRRRSWCFRFLITHMLSDHRSMMVVGININNNTTIEFYFPKRHWMQEDDLILRAHSRLTTKVKKGKEAFGTEPRS</sequence>
<reference evidence="1" key="1">
    <citation type="submission" date="2022-06" db="EMBL/GenBank/DDBJ databases">
        <title>Uncovering the hologenomic basis of an extraordinary plant invasion.</title>
        <authorList>
            <person name="Bieker V.C."/>
            <person name="Martin M.D."/>
            <person name="Gilbert T."/>
            <person name="Hodgins K."/>
            <person name="Battlay P."/>
            <person name="Petersen B."/>
            <person name="Wilson J."/>
        </authorList>
    </citation>
    <scope>NUCLEOTIDE SEQUENCE</scope>
    <source>
        <strain evidence="1">AA19_3_7</strain>
        <tissue evidence="1">Leaf</tissue>
    </source>
</reference>
<comment type="caution">
    <text evidence="1">The sequence shown here is derived from an EMBL/GenBank/DDBJ whole genome shotgun (WGS) entry which is preliminary data.</text>
</comment>
<name>A0AAD5C6K7_AMBAR</name>
<proteinExistence type="predicted"/>
<dbReference type="EMBL" id="JAMZMK010009347">
    <property type="protein sequence ID" value="KAI7736172.1"/>
    <property type="molecule type" value="Genomic_DNA"/>
</dbReference>
<protein>
    <submittedName>
        <fullName evidence="1">Uncharacterized protein</fullName>
    </submittedName>
</protein>
<dbReference type="Proteomes" id="UP001206925">
    <property type="component" value="Unassembled WGS sequence"/>
</dbReference>
<gene>
    <name evidence="1" type="ORF">M8C21_015649</name>
</gene>
<evidence type="ECO:0000313" key="1">
    <source>
        <dbReference type="EMBL" id="KAI7736172.1"/>
    </source>
</evidence>
<keyword evidence="2" id="KW-1185">Reference proteome</keyword>
<evidence type="ECO:0000313" key="2">
    <source>
        <dbReference type="Proteomes" id="UP001206925"/>
    </source>
</evidence>